<dbReference type="EMBL" id="BARU01031237">
    <property type="protein sequence ID" value="GAH72397.1"/>
    <property type="molecule type" value="Genomic_DNA"/>
</dbReference>
<comment type="caution">
    <text evidence="1">The sequence shown here is derived from an EMBL/GenBank/DDBJ whole genome shotgun (WGS) entry which is preliminary data.</text>
</comment>
<proteinExistence type="predicted"/>
<sequence length="126" mass="13881">MRSKKWFILLASLALVLLASSVGVTRSSFVDLESSTGNAFQAWTSTQWVQTTQQDFEAGVLTNTVDVQIGANNRDAWDDVSSGSLNQCYFGDADWWDAGGYQWSLSIPQGATIDVAYLSVYPTWRA</sequence>
<dbReference type="AlphaFoldDB" id="X1HSD9"/>
<feature type="non-terminal residue" evidence="1">
    <location>
        <position position="126"/>
    </location>
</feature>
<name>X1HSD9_9ZZZZ</name>
<accession>X1HSD9</accession>
<reference evidence="1" key="1">
    <citation type="journal article" date="2014" name="Front. Microbiol.">
        <title>High frequency of phylogenetically diverse reductive dehalogenase-homologous genes in deep subseafloor sedimentary metagenomes.</title>
        <authorList>
            <person name="Kawai M."/>
            <person name="Futagami T."/>
            <person name="Toyoda A."/>
            <person name="Takaki Y."/>
            <person name="Nishi S."/>
            <person name="Hori S."/>
            <person name="Arai W."/>
            <person name="Tsubouchi T."/>
            <person name="Morono Y."/>
            <person name="Uchiyama I."/>
            <person name="Ito T."/>
            <person name="Fujiyama A."/>
            <person name="Inagaki F."/>
            <person name="Takami H."/>
        </authorList>
    </citation>
    <scope>NUCLEOTIDE SEQUENCE</scope>
    <source>
        <strain evidence="1">Expedition CK06-06</strain>
    </source>
</reference>
<organism evidence="1">
    <name type="scientific">marine sediment metagenome</name>
    <dbReference type="NCBI Taxonomy" id="412755"/>
    <lineage>
        <taxon>unclassified sequences</taxon>
        <taxon>metagenomes</taxon>
        <taxon>ecological metagenomes</taxon>
    </lineage>
</organism>
<evidence type="ECO:0000313" key="1">
    <source>
        <dbReference type="EMBL" id="GAH72397.1"/>
    </source>
</evidence>
<protein>
    <submittedName>
        <fullName evidence="1">Uncharacterized protein</fullName>
    </submittedName>
</protein>
<gene>
    <name evidence="1" type="ORF">S03H2_49432</name>
</gene>